<name>E4UA44_OCEP5</name>
<dbReference type="HOGENOM" id="CLU_031040_10_0_0"/>
<gene>
    <name evidence="4" type="primary">msrA</name>
    <name evidence="6" type="ordered locus">Ocepr_1969</name>
</gene>
<dbReference type="OrthoDB" id="4174719at2"/>
<dbReference type="InterPro" id="IPR036509">
    <property type="entry name" value="Met_Sox_Rdtase_MsrA_sf"/>
</dbReference>
<dbReference type="PANTHER" id="PTHR43774:SF1">
    <property type="entry name" value="PEPTIDE METHIONINE SULFOXIDE REDUCTASE MSRA 2"/>
    <property type="match status" value="1"/>
</dbReference>
<keyword evidence="7" id="KW-1185">Reference proteome</keyword>
<proteinExistence type="inferred from homology"/>
<comment type="similarity">
    <text evidence="4">Belongs to the MsrA Met sulfoxide reductase family.</text>
</comment>
<evidence type="ECO:0000256" key="2">
    <source>
        <dbReference type="ARBA" id="ARBA00047806"/>
    </source>
</evidence>
<dbReference type="EMBL" id="CP002361">
    <property type="protein sequence ID" value="ADR37421.1"/>
    <property type="molecule type" value="Genomic_DNA"/>
</dbReference>
<sequence length="174" mass="19582" precursor="true">MSASATLGGGCFWCLEAAFRPLKGVVDVVPGYAGGHVENPSYEQVSTGTTGHAEVVRVEYDPDAITYEQLLDVFFAVHDPTTKDRQGADVGPQYRSIVLYEDEAQKEVALRKIRALSGLFKPRIVTEVKPLERFWPAEPEHHRYYDKYPQDPYCQAVIAPKVRKVVQSFRPLLK</sequence>
<reference evidence="6 7" key="2">
    <citation type="journal article" date="2011" name="Stand. Genomic Sci.">
        <title>Complete genome sequence of Oceanithermus profundus type strain (506).</title>
        <authorList>
            <person name="Pati A."/>
            <person name="Zhang X."/>
            <person name="Lapidus A."/>
            <person name="Nolan M."/>
            <person name="Lucas S."/>
            <person name="Del Rio T.G."/>
            <person name="Tice H."/>
            <person name="Cheng J.F."/>
            <person name="Tapia R."/>
            <person name="Han C."/>
            <person name="Goodwin L."/>
            <person name="Pitluck S."/>
            <person name="Liolios K."/>
            <person name="Pagani I."/>
            <person name="Ivanova N."/>
            <person name="Mavromatis K."/>
            <person name="Chen A."/>
            <person name="Palaniappan K."/>
            <person name="Hauser L."/>
            <person name="Jeffries C.D."/>
            <person name="Brambilla E.M."/>
            <person name="Rohl A."/>
            <person name="Mwirichia R."/>
            <person name="Rohde M."/>
            <person name="Tindall B.J."/>
            <person name="Sikorski J."/>
            <person name="Wirth R."/>
            <person name="Goker M."/>
            <person name="Woyke T."/>
            <person name="Detter J.C."/>
            <person name="Bristow J."/>
            <person name="Eisen J.A."/>
            <person name="Markowitz V."/>
            <person name="Hugenholtz P."/>
            <person name="Kyrpides N.C."/>
            <person name="Klenk H.P."/>
            <person name="Land M."/>
        </authorList>
    </citation>
    <scope>NUCLEOTIDE SEQUENCE [LARGE SCALE GENOMIC DNA]</scope>
    <source>
        <strain evidence="7">DSM 14977 / NBRC 100410 / VKM B-2274 / 506</strain>
    </source>
</reference>
<feature type="active site" evidence="4">
    <location>
        <position position="11"/>
    </location>
</feature>
<dbReference type="SUPFAM" id="SSF55068">
    <property type="entry name" value="Peptide methionine sulfoxide reductase"/>
    <property type="match status" value="1"/>
</dbReference>
<evidence type="ECO:0000313" key="7">
    <source>
        <dbReference type="Proteomes" id="UP000008722"/>
    </source>
</evidence>
<dbReference type="STRING" id="670487.Ocepr_1969"/>
<keyword evidence="1 4" id="KW-0560">Oxidoreductase</keyword>
<dbReference type="NCBIfam" id="TIGR00401">
    <property type="entry name" value="msrA"/>
    <property type="match status" value="1"/>
</dbReference>
<dbReference type="Pfam" id="PF01625">
    <property type="entry name" value="PMSR"/>
    <property type="match status" value="1"/>
</dbReference>
<dbReference type="InterPro" id="IPR002569">
    <property type="entry name" value="Met_Sox_Rdtase_MsrA_dom"/>
</dbReference>
<comment type="function">
    <text evidence="4">Has an important function as a repair enzyme for proteins that have been inactivated by oxidation. Catalyzes the reversible oxidation-reduction of methionine sulfoxide in proteins to methionine.</text>
</comment>
<accession>E4UA44</accession>
<evidence type="ECO:0000256" key="1">
    <source>
        <dbReference type="ARBA" id="ARBA00023002"/>
    </source>
</evidence>
<dbReference type="eggNOG" id="COG0225">
    <property type="taxonomic scope" value="Bacteria"/>
</dbReference>
<dbReference type="PANTHER" id="PTHR43774">
    <property type="entry name" value="PEPTIDE METHIONINE SULFOXIDE REDUCTASE"/>
    <property type="match status" value="1"/>
</dbReference>
<organism evidence="6 7">
    <name type="scientific">Oceanithermus profundus (strain DSM 14977 / NBRC 100410 / VKM B-2274 / 506)</name>
    <dbReference type="NCBI Taxonomy" id="670487"/>
    <lineage>
        <taxon>Bacteria</taxon>
        <taxon>Thermotogati</taxon>
        <taxon>Deinococcota</taxon>
        <taxon>Deinococci</taxon>
        <taxon>Thermales</taxon>
        <taxon>Thermaceae</taxon>
        <taxon>Oceanithermus</taxon>
    </lineage>
</organism>
<dbReference type="KEGG" id="opr:Ocepr_1969"/>
<dbReference type="GO" id="GO:0008113">
    <property type="term" value="F:peptide-methionine (S)-S-oxide reductase activity"/>
    <property type="evidence" value="ECO:0007669"/>
    <property type="project" value="UniProtKB-UniRule"/>
</dbReference>
<dbReference type="EC" id="1.8.4.11" evidence="4"/>
<comment type="catalytic activity">
    <reaction evidence="3 4">
        <text>[thioredoxin]-disulfide + L-methionine + H2O = L-methionine (S)-S-oxide + [thioredoxin]-dithiol</text>
        <dbReference type="Rhea" id="RHEA:19993"/>
        <dbReference type="Rhea" id="RHEA-COMP:10698"/>
        <dbReference type="Rhea" id="RHEA-COMP:10700"/>
        <dbReference type="ChEBI" id="CHEBI:15377"/>
        <dbReference type="ChEBI" id="CHEBI:29950"/>
        <dbReference type="ChEBI" id="CHEBI:50058"/>
        <dbReference type="ChEBI" id="CHEBI:57844"/>
        <dbReference type="ChEBI" id="CHEBI:58772"/>
        <dbReference type="EC" id="1.8.4.11"/>
    </reaction>
</comment>
<evidence type="ECO:0000313" key="6">
    <source>
        <dbReference type="EMBL" id="ADR37421.1"/>
    </source>
</evidence>
<evidence type="ECO:0000256" key="4">
    <source>
        <dbReference type="HAMAP-Rule" id="MF_01401"/>
    </source>
</evidence>
<protein>
    <recommendedName>
        <fullName evidence="4">Peptide methionine sulfoxide reductase MsrA</fullName>
        <shortName evidence="4">Protein-methionine-S-oxide reductase</shortName>
        <ecNumber evidence="4">1.8.4.11</ecNumber>
    </recommendedName>
    <alternativeName>
        <fullName evidence="4">Peptide-methionine (S)-S-oxide reductase</fullName>
        <shortName evidence="4">Peptide Met(O) reductase</shortName>
    </alternativeName>
</protein>
<comment type="catalytic activity">
    <reaction evidence="2 4">
        <text>L-methionyl-[protein] + [thioredoxin]-disulfide + H2O = L-methionyl-(S)-S-oxide-[protein] + [thioredoxin]-dithiol</text>
        <dbReference type="Rhea" id="RHEA:14217"/>
        <dbReference type="Rhea" id="RHEA-COMP:10698"/>
        <dbReference type="Rhea" id="RHEA-COMP:10700"/>
        <dbReference type="Rhea" id="RHEA-COMP:12313"/>
        <dbReference type="Rhea" id="RHEA-COMP:12315"/>
        <dbReference type="ChEBI" id="CHEBI:15377"/>
        <dbReference type="ChEBI" id="CHEBI:16044"/>
        <dbReference type="ChEBI" id="CHEBI:29950"/>
        <dbReference type="ChEBI" id="CHEBI:44120"/>
        <dbReference type="ChEBI" id="CHEBI:50058"/>
        <dbReference type="EC" id="1.8.4.11"/>
    </reaction>
</comment>
<feature type="domain" description="Peptide methionine sulphoxide reductase MsrA" evidence="5">
    <location>
        <begin position="5"/>
        <end position="155"/>
    </location>
</feature>
<dbReference type="Proteomes" id="UP000008722">
    <property type="component" value="Chromosome"/>
</dbReference>
<dbReference type="HAMAP" id="MF_01401">
    <property type="entry name" value="MsrA"/>
    <property type="match status" value="1"/>
</dbReference>
<evidence type="ECO:0000259" key="5">
    <source>
        <dbReference type="Pfam" id="PF01625"/>
    </source>
</evidence>
<dbReference type="RefSeq" id="WP_013458591.1">
    <property type="nucleotide sequence ID" value="NC_014761.1"/>
</dbReference>
<dbReference type="GO" id="GO:0033744">
    <property type="term" value="F:L-methionine:thioredoxin-disulfide S-oxidoreductase activity"/>
    <property type="evidence" value="ECO:0007669"/>
    <property type="project" value="RHEA"/>
</dbReference>
<dbReference type="Gene3D" id="3.30.1060.10">
    <property type="entry name" value="Peptide methionine sulphoxide reductase MsrA"/>
    <property type="match status" value="1"/>
</dbReference>
<evidence type="ECO:0000256" key="3">
    <source>
        <dbReference type="ARBA" id="ARBA00048782"/>
    </source>
</evidence>
<dbReference type="AlphaFoldDB" id="E4UA44"/>
<reference evidence="7" key="1">
    <citation type="submission" date="2010-11" db="EMBL/GenBank/DDBJ databases">
        <title>The complete sequence of chromosome of Oceanithermus profundus DSM 14977.</title>
        <authorList>
            <consortium name="US DOE Joint Genome Institute (JGI-PGF)"/>
            <person name="Lucas S."/>
            <person name="Copeland A."/>
            <person name="Lapidus A."/>
            <person name="Bruce D."/>
            <person name="Goodwin L."/>
            <person name="Pitluck S."/>
            <person name="Kyrpides N."/>
            <person name="Mavromatis K."/>
            <person name="Pagani I."/>
            <person name="Ivanova N."/>
            <person name="Zhang X."/>
            <person name="Brettin T."/>
            <person name="Detter J.C."/>
            <person name="Tapia R."/>
            <person name="Han C."/>
            <person name="Land M."/>
            <person name="Hauser L."/>
            <person name="Markowitz V."/>
            <person name="Cheng J.-F."/>
            <person name="Hugenholtz P."/>
            <person name="Woyke T."/>
            <person name="Wu D."/>
            <person name="Tindall B."/>
            <person name="Faehnrich R."/>
            <person name="Brambilla E."/>
            <person name="Klenk H.-P."/>
            <person name="Eisen J.A."/>
        </authorList>
    </citation>
    <scope>NUCLEOTIDE SEQUENCE [LARGE SCALE GENOMIC DNA]</scope>
    <source>
        <strain evidence="7">DSM 14977 / NBRC 100410 / VKM B-2274 / 506</strain>
    </source>
</reference>